<reference evidence="1" key="1">
    <citation type="submission" date="2018-06" db="EMBL/GenBank/DDBJ databases">
        <authorList>
            <person name="Zhirakovskaya E."/>
        </authorList>
    </citation>
    <scope>NUCLEOTIDE SEQUENCE</scope>
</reference>
<dbReference type="GO" id="GO:0045892">
    <property type="term" value="P:negative regulation of DNA-templated transcription"/>
    <property type="evidence" value="ECO:0007669"/>
    <property type="project" value="InterPro"/>
</dbReference>
<evidence type="ECO:0008006" key="2">
    <source>
        <dbReference type="Google" id="ProtNLM"/>
    </source>
</evidence>
<dbReference type="NCBIfam" id="NF033727">
    <property type="entry name" value="chaperon_ArsD"/>
    <property type="match status" value="1"/>
</dbReference>
<dbReference type="EMBL" id="UOEP01000142">
    <property type="protein sequence ID" value="VAW21345.1"/>
    <property type="molecule type" value="Genomic_DNA"/>
</dbReference>
<dbReference type="GO" id="GO:0046685">
    <property type="term" value="P:response to arsenic-containing substance"/>
    <property type="evidence" value="ECO:0007669"/>
    <property type="project" value="InterPro"/>
</dbReference>
<organism evidence="1">
    <name type="scientific">hydrothermal vent metagenome</name>
    <dbReference type="NCBI Taxonomy" id="652676"/>
    <lineage>
        <taxon>unclassified sequences</taxon>
        <taxon>metagenomes</taxon>
        <taxon>ecological metagenomes</taxon>
    </lineage>
</organism>
<dbReference type="AlphaFoldDB" id="A0A3B0TRU6"/>
<dbReference type="GO" id="GO:0003677">
    <property type="term" value="F:DNA binding"/>
    <property type="evidence" value="ECO:0007669"/>
    <property type="project" value="InterPro"/>
</dbReference>
<gene>
    <name evidence="1" type="ORF">MNBD_BACTEROID01-1324</name>
</gene>
<protein>
    <recommendedName>
        <fullName evidence="2">Arsenical resistance operon trans-acting repressor ArsD</fullName>
    </recommendedName>
</protein>
<accession>A0A3B0TRU6</accession>
<dbReference type="InterPro" id="IPR010712">
    <property type="entry name" value="Arsenical-R_ArsD"/>
</dbReference>
<sequence length="102" mass="11219">MKLELFEPSLCCDSGVCGPEPDKVLIDLQNTIQLLKKAGVETKRYAINQAPLVFVQNVVVRDFIKANGPGKLPLAVLDNKIIKTGDYPTVDELKALIPELNE</sequence>
<name>A0A3B0TRU6_9ZZZZ</name>
<proteinExistence type="predicted"/>
<evidence type="ECO:0000313" key="1">
    <source>
        <dbReference type="EMBL" id="VAW21345.1"/>
    </source>
</evidence>
<dbReference type="Gene3D" id="3.40.30.10">
    <property type="entry name" value="Glutaredoxin"/>
    <property type="match status" value="1"/>
</dbReference>
<dbReference type="Pfam" id="PF06953">
    <property type="entry name" value="ArsD"/>
    <property type="match status" value="1"/>
</dbReference>